<feature type="chain" id="PRO_5038684591" evidence="8">
    <location>
        <begin position="21"/>
        <end position="219"/>
    </location>
</feature>
<dbReference type="CDD" id="cd16371">
    <property type="entry name" value="DMSOR_beta_like"/>
    <property type="match status" value="1"/>
</dbReference>
<dbReference type="EMBL" id="QICB01000004">
    <property type="protein sequence ID" value="RNL19573.1"/>
    <property type="molecule type" value="Genomic_DNA"/>
</dbReference>
<dbReference type="PROSITE" id="PS51318">
    <property type="entry name" value="TAT"/>
    <property type="match status" value="1"/>
</dbReference>
<keyword evidence="2" id="KW-0004">4Fe-4S</keyword>
<reference evidence="11" key="1">
    <citation type="submission" date="2018-05" db="EMBL/GenBank/DDBJ databases">
        <title>Genome Sequencing of selected type strains of the family Eggerthellaceae.</title>
        <authorList>
            <person name="Danylec N."/>
            <person name="Stoll D.A."/>
            <person name="Doetsch A."/>
            <person name="Huch M."/>
        </authorList>
    </citation>
    <scope>NUCLEOTIDE SEQUENCE [LARGE SCALE GENOMIC DNA]</scope>
    <source>
        <strain evidence="11">DSM 17537</strain>
    </source>
</reference>
<sequence>MGESVNMTRRAMLTASAAGACALALGAAAVSGKEAAASEASSGSNAEGVRYGFLTALSRCSGCGRCVEACRKENGFSDDTPDRRRVSSFKRSRGRTFFISTSCMHCADPSCMKVCPAGAISKDEHGVVKVDPNLCIGCKYCYQACPYEVPQYNSVSMDKCDCCQKAGVELGEEDPYCVRACKFGALKFGPLDELLEATNGSAVPIAELNDPSCLVLGTE</sequence>
<keyword evidence="8" id="KW-0732">Signal</keyword>
<evidence type="ECO:0000256" key="6">
    <source>
        <dbReference type="ARBA" id="ARBA00023004"/>
    </source>
</evidence>
<dbReference type="Proteomes" id="UP000267368">
    <property type="component" value="Unassembled WGS sequence"/>
</dbReference>
<dbReference type="GO" id="GO:0051539">
    <property type="term" value="F:4 iron, 4 sulfur cluster binding"/>
    <property type="evidence" value="ECO:0007669"/>
    <property type="project" value="UniProtKB-KW"/>
</dbReference>
<evidence type="ECO:0000256" key="4">
    <source>
        <dbReference type="ARBA" id="ARBA00022737"/>
    </source>
</evidence>
<keyword evidence="6" id="KW-0408">Iron</keyword>
<name>A0A3N0AEN0_9ACTN</name>
<dbReference type="Gene3D" id="3.30.70.20">
    <property type="match status" value="2"/>
</dbReference>
<dbReference type="RefSeq" id="WP_123198295.1">
    <property type="nucleotide sequence ID" value="NZ_QICB01000004.1"/>
</dbReference>
<dbReference type="PROSITE" id="PS51379">
    <property type="entry name" value="4FE4S_FER_2"/>
    <property type="match status" value="3"/>
</dbReference>
<dbReference type="InterPro" id="IPR006311">
    <property type="entry name" value="TAT_signal"/>
</dbReference>
<evidence type="ECO:0000256" key="8">
    <source>
        <dbReference type="SAM" id="SignalP"/>
    </source>
</evidence>
<dbReference type="GO" id="GO:0046872">
    <property type="term" value="F:metal ion binding"/>
    <property type="evidence" value="ECO:0007669"/>
    <property type="project" value="UniProtKB-KW"/>
</dbReference>
<keyword evidence="1" id="KW-0813">Transport</keyword>
<evidence type="ECO:0000256" key="1">
    <source>
        <dbReference type="ARBA" id="ARBA00022448"/>
    </source>
</evidence>
<evidence type="ECO:0000313" key="11">
    <source>
        <dbReference type="Proteomes" id="UP000267368"/>
    </source>
</evidence>
<keyword evidence="7" id="KW-0411">Iron-sulfur</keyword>
<dbReference type="PROSITE" id="PS00198">
    <property type="entry name" value="4FE4S_FER_1"/>
    <property type="match status" value="1"/>
</dbReference>
<organism evidence="10 11">
    <name type="scientific">Slackia faecicanis</name>
    <dbReference type="NCBI Taxonomy" id="255723"/>
    <lineage>
        <taxon>Bacteria</taxon>
        <taxon>Bacillati</taxon>
        <taxon>Actinomycetota</taxon>
        <taxon>Coriobacteriia</taxon>
        <taxon>Eggerthellales</taxon>
        <taxon>Eggerthellaceae</taxon>
        <taxon>Slackia</taxon>
    </lineage>
</organism>
<evidence type="ECO:0000256" key="2">
    <source>
        <dbReference type="ARBA" id="ARBA00022485"/>
    </source>
</evidence>
<dbReference type="InterPro" id="IPR017900">
    <property type="entry name" value="4Fe4S_Fe_S_CS"/>
</dbReference>
<evidence type="ECO:0000313" key="10">
    <source>
        <dbReference type="EMBL" id="RNL19573.1"/>
    </source>
</evidence>
<evidence type="ECO:0000256" key="3">
    <source>
        <dbReference type="ARBA" id="ARBA00022723"/>
    </source>
</evidence>
<dbReference type="PANTHER" id="PTHR43177:SF5">
    <property type="entry name" value="ANAEROBIC DIMETHYL SULFOXIDE REDUCTASE CHAIN B-RELATED"/>
    <property type="match status" value="1"/>
</dbReference>
<feature type="domain" description="4Fe-4S ferredoxin-type" evidence="9">
    <location>
        <begin position="51"/>
        <end position="81"/>
    </location>
</feature>
<dbReference type="AlphaFoldDB" id="A0A3N0AEN0"/>
<dbReference type="InterPro" id="IPR050954">
    <property type="entry name" value="ET_IronSulfur_Cluster-Binding"/>
</dbReference>
<keyword evidence="3" id="KW-0479">Metal-binding</keyword>
<keyword evidence="11" id="KW-1185">Reference proteome</keyword>
<keyword evidence="5" id="KW-0249">Electron transport</keyword>
<gene>
    <name evidence="10" type="ORF">DMP07_06235</name>
</gene>
<feature type="domain" description="4Fe-4S ferredoxin-type" evidence="9">
    <location>
        <begin position="94"/>
        <end position="125"/>
    </location>
</feature>
<dbReference type="PANTHER" id="PTHR43177">
    <property type="entry name" value="PROTEIN NRFC"/>
    <property type="match status" value="1"/>
</dbReference>
<evidence type="ECO:0000259" key="9">
    <source>
        <dbReference type="PROSITE" id="PS51379"/>
    </source>
</evidence>
<keyword evidence="4" id="KW-0677">Repeat</keyword>
<proteinExistence type="predicted"/>
<evidence type="ECO:0000256" key="5">
    <source>
        <dbReference type="ARBA" id="ARBA00022982"/>
    </source>
</evidence>
<evidence type="ECO:0000256" key="7">
    <source>
        <dbReference type="ARBA" id="ARBA00023014"/>
    </source>
</evidence>
<protein>
    <submittedName>
        <fullName evidence="10">4Fe-4S ferredoxin</fullName>
    </submittedName>
</protein>
<feature type="domain" description="4Fe-4S ferredoxin-type" evidence="9">
    <location>
        <begin position="126"/>
        <end position="155"/>
    </location>
</feature>
<dbReference type="SUPFAM" id="SSF54862">
    <property type="entry name" value="4Fe-4S ferredoxins"/>
    <property type="match status" value="1"/>
</dbReference>
<feature type="signal peptide" evidence="8">
    <location>
        <begin position="1"/>
        <end position="20"/>
    </location>
</feature>
<dbReference type="OrthoDB" id="3172793at2"/>
<dbReference type="InterPro" id="IPR017896">
    <property type="entry name" value="4Fe4S_Fe-S-bd"/>
</dbReference>
<comment type="caution">
    <text evidence="10">The sequence shown here is derived from an EMBL/GenBank/DDBJ whole genome shotgun (WGS) entry which is preliminary data.</text>
</comment>
<accession>A0A3N0AEN0</accession>
<dbReference type="Pfam" id="PF13247">
    <property type="entry name" value="Fer4_11"/>
    <property type="match status" value="1"/>
</dbReference>